<dbReference type="InterPro" id="IPR006139">
    <property type="entry name" value="D-isomer_2_OHA_DH_cat_dom"/>
</dbReference>
<proteinExistence type="inferred from homology"/>
<keyword evidence="5 7" id="KW-0560">Oxidoreductase</keyword>
<dbReference type="Pfam" id="PF02826">
    <property type="entry name" value="2-Hacid_dh_C"/>
    <property type="match status" value="1"/>
</dbReference>
<evidence type="ECO:0000259" key="9">
    <source>
        <dbReference type="Pfam" id="PF02826"/>
    </source>
</evidence>
<comment type="subunit">
    <text evidence="2">Homotetramer.</text>
</comment>
<name>A0A1W0WYV6_HYPEX</name>
<dbReference type="Proteomes" id="UP000192578">
    <property type="component" value="Unassembled WGS sequence"/>
</dbReference>
<protein>
    <submittedName>
        <fullName evidence="10">D-3-phosphoglycerate dehydrogenase</fullName>
    </submittedName>
</protein>
<feature type="domain" description="D-isomer specific 2-hydroxyacid dehydrogenase catalytic" evidence="8">
    <location>
        <begin position="47"/>
        <end position="300"/>
    </location>
</feature>
<sequence>MSQAIKRVLITDPIDKQFVESLRGHGLEVNEKKLSKEQLLVDCRLRLPVLKLIGRAGTGVDNIDVPAATKQGVLVMNTPGANTISAAEHTCALILALSRQIPQAQASLKAGRWDRKLFMGNEVQGKTLAILGLGRIGREVATRMKSFGMTVVGYDPVIPANVIAEFGVKSLSLAEIWPVADYITVHVPLLPETENLINLEVLKKCKKSVNIVNVARGGIVSEPDLLAALKEGLTGGAALDVFTEEPPVSAGLLELLQHPKVICTPHLGASTVEAQERVAADLAEQIGQFITTGKAAGFVNKI</sequence>
<comment type="caution">
    <text evidence="10">The sequence shown here is derived from an EMBL/GenBank/DDBJ whole genome shotgun (WGS) entry which is preliminary data.</text>
</comment>
<feature type="domain" description="D-isomer specific 2-hydroxyacid dehydrogenase NAD-binding" evidence="9">
    <location>
        <begin position="92"/>
        <end position="268"/>
    </location>
</feature>
<keyword evidence="6" id="KW-0520">NAD</keyword>
<keyword evidence="11" id="KW-1185">Reference proteome</keyword>
<evidence type="ECO:0000256" key="2">
    <source>
        <dbReference type="ARBA" id="ARBA00011881"/>
    </source>
</evidence>
<accession>A0A1W0WYV6</accession>
<dbReference type="PANTHER" id="PTHR42938">
    <property type="entry name" value="FORMATE DEHYDROGENASE 1"/>
    <property type="match status" value="1"/>
</dbReference>
<dbReference type="OrthoDB" id="1621027at2759"/>
<evidence type="ECO:0000256" key="5">
    <source>
        <dbReference type="ARBA" id="ARBA00023002"/>
    </source>
</evidence>
<keyword evidence="3" id="KW-0597">Phosphoprotein</keyword>
<dbReference type="Pfam" id="PF00389">
    <property type="entry name" value="2-Hacid_dh"/>
    <property type="match status" value="1"/>
</dbReference>
<evidence type="ECO:0000256" key="7">
    <source>
        <dbReference type="RuleBase" id="RU003719"/>
    </source>
</evidence>
<dbReference type="GO" id="GO:0004617">
    <property type="term" value="F:phosphoglycerate dehydrogenase activity"/>
    <property type="evidence" value="ECO:0007669"/>
    <property type="project" value="TreeGrafter"/>
</dbReference>
<evidence type="ECO:0000313" key="11">
    <source>
        <dbReference type="Proteomes" id="UP000192578"/>
    </source>
</evidence>
<organism evidence="10 11">
    <name type="scientific">Hypsibius exemplaris</name>
    <name type="common">Freshwater tardigrade</name>
    <dbReference type="NCBI Taxonomy" id="2072580"/>
    <lineage>
        <taxon>Eukaryota</taxon>
        <taxon>Metazoa</taxon>
        <taxon>Ecdysozoa</taxon>
        <taxon>Tardigrada</taxon>
        <taxon>Eutardigrada</taxon>
        <taxon>Parachela</taxon>
        <taxon>Hypsibioidea</taxon>
        <taxon>Hypsibiidae</taxon>
        <taxon>Hypsibius</taxon>
    </lineage>
</organism>
<dbReference type="AlphaFoldDB" id="A0A1W0WYV6"/>
<evidence type="ECO:0000313" key="10">
    <source>
        <dbReference type="EMBL" id="OQV20390.1"/>
    </source>
</evidence>
<dbReference type="PANTHER" id="PTHR42938:SF22">
    <property type="entry name" value="D-3-PHOSPHOGLYCERATE DEHYDROGENASE"/>
    <property type="match status" value="1"/>
</dbReference>
<dbReference type="InterPro" id="IPR006140">
    <property type="entry name" value="D-isomer_DH_NAD-bd"/>
</dbReference>
<dbReference type="SUPFAM" id="SSF51735">
    <property type="entry name" value="NAD(P)-binding Rossmann-fold domains"/>
    <property type="match status" value="1"/>
</dbReference>
<keyword evidence="4" id="KW-0007">Acetylation</keyword>
<evidence type="ECO:0000259" key="8">
    <source>
        <dbReference type="Pfam" id="PF00389"/>
    </source>
</evidence>
<dbReference type="InterPro" id="IPR036291">
    <property type="entry name" value="NAD(P)-bd_dom_sf"/>
</dbReference>
<dbReference type="GO" id="GO:0051287">
    <property type="term" value="F:NAD binding"/>
    <property type="evidence" value="ECO:0007669"/>
    <property type="project" value="InterPro"/>
</dbReference>
<dbReference type="EMBL" id="MTYJ01000031">
    <property type="protein sequence ID" value="OQV20390.1"/>
    <property type="molecule type" value="Genomic_DNA"/>
</dbReference>
<dbReference type="CDD" id="cd12173">
    <property type="entry name" value="PGDH_4"/>
    <property type="match status" value="1"/>
</dbReference>
<reference evidence="11" key="1">
    <citation type="submission" date="2017-01" db="EMBL/GenBank/DDBJ databases">
        <title>Comparative genomics of anhydrobiosis in the tardigrade Hypsibius dujardini.</title>
        <authorList>
            <person name="Yoshida Y."/>
            <person name="Koutsovoulos G."/>
            <person name="Laetsch D."/>
            <person name="Stevens L."/>
            <person name="Kumar S."/>
            <person name="Horikawa D."/>
            <person name="Ishino K."/>
            <person name="Komine S."/>
            <person name="Tomita M."/>
            <person name="Blaxter M."/>
            <person name="Arakawa K."/>
        </authorList>
    </citation>
    <scope>NUCLEOTIDE SEQUENCE [LARGE SCALE GENOMIC DNA]</scope>
    <source>
        <strain evidence="11">Z151</strain>
    </source>
</reference>
<evidence type="ECO:0000256" key="4">
    <source>
        <dbReference type="ARBA" id="ARBA00022990"/>
    </source>
</evidence>
<dbReference type="SUPFAM" id="SSF52283">
    <property type="entry name" value="Formate/glycerate dehydrogenase catalytic domain-like"/>
    <property type="match status" value="1"/>
</dbReference>
<dbReference type="FunFam" id="3.40.50.720:FF:000021">
    <property type="entry name" value="D-3-phosphoglycerate dehydrogenase"/>
    <property type="match status" value="1"/>
</dbReference>
<comment type="similarity">
    <text evidence="1 7">Belongs to the D-isomer specific 2-hydroxyacid dehydrogenase family.</text>
</comment>
<evidence type="ECO:0000256" key="6">
    <source>
        <dbReference type="ARBA" id="ARBA00023027"/>
    </source>
</evidence>
<dbReference type="PROSITE" id="PS00065">
    <property type="entry name" value="D_2_HYDROXYACID_DH_1"/>
    <property type="match status" value="1"/>
</dbReference>
<evidence type="ECO:0000256" key="1">
    <source>
        <dbReference type="ARBA" id="ARBA00005854"/>
    </source>
</evidence>
<dbReference type="Gene3D" id="3.40.50.720">
    <property type="entry name" value="NAD(P)-binding Rossmann-like Domain"/>
    <property type="match status" value="2"/>
</dbReference>
<evidence type="ECO:0000256" key="3">
    <source>
        <dbReference type="ARBA" id="ARBA00022553"/>
    </source>
</evidence>
<dbReference type="InterPro" id="IPR029752">
    <property type="entry name" value="D-isomer_DH_CS1"/>
</dbReference>
<gene>
    <name evidence="10" type="ORF">BV898_05676</name>
</gene>